<sequence length="200" mass="22590">MHRSVPPSLRCLQPCLVQLLHYRTHTQHVKFRHPNIQEPSSFANCTDHTVPLHPGKRWRHVATESLAVWLRGWLRRWIPLRCAVYGRQPIIHQASNEKLPDARSTDYPALVLDDLVWLSMGHQSDRDKATEAYISHGRPVIEKPRLHCAWNLPAALVRGLAPAAIFVAGLQDKRSAFLVSSSTGGHAAGAFVLLRRMRSS</sequence>
<dbReference type="Proteomes" id="UP000313359">
    <property type="component" value="Unassembled WGS sequence"/>
</dbReference>
<keyword evidence="2" id="KW-1185">Reference proteome</keyword>
<accession>A0A5C2RUD9</accession>
<name>A0A5C2RUD9_9APHY</name>
<evidence type="ECO:0000313" key="1">
    <source>
        <dbReference type="EMBL" id="RPD55318.1"/>
    </source>
</evidence>
<dbReference type="AlphaFoldDB" id="A0A5C2RUD9"/>
<proteinExistence type="predicted"/>
<evidence type="ECO:0000313" key="2">
    <source>
        <dbReference type="Proteomes" id="UP000313359"/>
    </source>
</evidence>
<reference evidence="1" key="1">
    <citation type="journal article" date="2018" name="Genome Biol. Evol.">
        <title>Genomics and development of Lentinus tigrinus, a white-rot wood-decaying mushroom with dimorphic fruiting bodies.</title>
        <authorList>
            <person name="Wu B."/>
            <person name="Xu Z."/>
            <person name="Knudson A."/>
            <person name="Carlson A."/>
            <person name="Chen N."/>
            <person name="Kovaka S."/>
            <person name="LaButti K."/>
            <person name="Lipzen A."/>
            <person name="Pennachio C."/>
            <person name="Riley R."/>
            <person name="Schakwitz W."/>
            <person name="Umezawa K."/>
            <person name="Ohm R.A."/>
            <person name="Grigoriev I.V."/>
            <person name="Nagy L.G."/>
            <person name="Gibbons J."/>
            <person name="Hibbett D."/>
        </authorList>
    </citation>
    <scope>NUCLEOTIDE SEQUENCE [LARGE SCALE GENOMIC DNA]</scope>
    <source>
        <strain evidence="1">ALCF2SS1-6</strain>
    </source>
</reference>
<dbReference type="EMBL" id="ML122296">
    <property type="protein sequence ID" value="RPD55318.1"/>
    <property type="molecule type" value="Genomic_DNA"/>
</dbReference>
<gene>
    <name evidence="1" type="ORF">L227DRAFT_579746</name>
</gene>
<organism evidence="1 2">
    <name type="scientific">Lentinus tigrinus ALCF2SS1-6</name>
    <dbReference type="NCBI Taxonomy" id="1328759"/>
    <lineage>
        <taxon>Eukaryota</taxon>
        <taxon>Fungi</taxon>
        <taxon>Dikarya</taxon>
        <taxon>Basidiomycota</taxon>
        <taxon>Agaricomycotina</taxon>
        <taxon>Agaricomycetes</taxon>
        <taxon>Polyporales</taxon>
        <taxon>Polyporaceae</taxon>
        <taxon>Lentinus</taxon>
    </lineage>
</organism>
<protein>
    <submittedName>
        <fullName evidence="1">Uncharacterized protein</fullName>
    </submittedName>
</protein>